<dbReference type="Gene3D" id="3.90.1150.10">
    <property type="entry name" value="Aspartate Aminotransferase, domain 1"/>
    <property type="match status" value="1"/>
</dbReference>
<protein>
    <recommendedName>
        <fullName evidence="7">Adenosylmethionine-8-amino-7-oxononanoate aminotransferase</fullName>
        <ecNumber evidence="7">2.6.1.62</ecNumber>
    </recommendedName>
    <alternativeName>
        <fullName evidence="7">7,8-diamino-pelargonic acid aminotransferase</fullName>
        <shortName evidence="7">DAPA AT</shortName>
        <shortName evidence="7">DAPA aminotransferase</shortName>
    </alternativeName>
    <alternativeName>
        <fullName evidence="7">7,8-diaminononanoate synthase</fullName>
        <shortName evidence="7">DANS</shortName>
    </alternativeName>
    <alternativeName>
        <fullName evidence="7">Diaminopelargonic acid synthase</fullName>
    </alternativeName>
</protein>
<dbReference type="PANTHER" id="PTHR42684">
    <property type="entry name" value="ADENOSYLMETHIONINE-8-AMINO-7-OXONONANOATE AMINOTRANSFERASE"/>
    <property type="match status" value="1"/>
</dbReference>
<evidence type="ECO:0000256" key="7">
    <source>
        <dbReference type="HAMAP-Rule" id="MF_00834"/>
    </source>
</evidence>
<feature type="binding site" evidence="7">
    <location>
        <position position="408"/>
    </location>
    <ligand>
        <name>substrate</name>
    </ligand>
</feature>
<dbReference type="HAMAP" id="MF_00834">
    <property type="entry name" value="BioA"/>
    <property type="match status" value="1"/>
</dbReference>
<comment type="caution">
    <text evidence="8">The sequence shown here is derived from an EMBL/GenBank/DDBJ whole genome shotgun (WGS) entry which is preliminary data.</text>
</comment>
<dbReference type="PROSITE" id="PS00600">
    <property type="entry name" value="AA_TRANSFER_CLASS_3"/>
    <property type="match status" value="1"/>
</dbReference>
<feature type="binding site" evidence="7">
    <location>
        <position position="63"/>
    </location>
    <ligand>
        <name>substrate</name>
    </ligand>
</feature>
<keyword evidence="4 7" id="KW-0949">S-adenosyl-L-methionine</keyword>
<dbReference type="InterPro" id="IPR005815">
    <property type="entry name" value="BioA"/>
</dbReference>
<comment type="catalytic activity">
    <reaction evidence="7">
        <text>(8S)-8-amino-7-oxononanoate + S-adenosyl-L-methionine = S-adenosyl-4-methylsulfanyl-2-oxobutanoate + (7R,8S)-7,8-diammoniononanoate</text>
        <dbReference type="Rhea" id="RHEA:16861"/>
        <dbReference type="ChEBI" id="CHEBI:16490"/>
        <dbReference type="ChEBI" id="CHEBI:59789"/>
        <dbReference type="ChEBI" id="CHEBI:149468"/>
        <dbReference type="ChEBI" id="CHEBI:149469"/>
        <dbReference type="EC" id="2.6.1.62"/>
    </reaction>
</comment>
<keyword evidence="2 7" id="KW-0032">Aminotransferase</keyword>
<accession>A0ABN2BW36</accession>
<feature type="modified residue" description="N6-(pyridoxal phosphate)lysine" evidence="7">
    <location>
        <position position="293"/>
    </location>
</feature>
<dbReference type="InterPro" id="IPR015421">
    <property type="entry name" value="PyrdxlP-dep_Trfase_major"/>
</dbReference>
<keyword evidence="6 7" id="KW-0663">Pyridoxal phosphate</keyword>
<comment type="similarity">
    <text evidence="7">Belongs to the class-III pyridoxal-phosphate-dependent aminotransferase family. BioA subfamily.</text>
</comment>
<evidence type="ECO:0000256" key="6">
    <source>
        <dbReference type="ARBA" id="ARBA00022898"/>
    </source>
</evidence>
<dbReference type="CDD" id="cd00610">
    <property type="entry name" value="OAT_like"/>
    <property type="match status" value="1"/>
</dbReference>
<dbReference type="RefSeq" id="WP_346030591.1">
    <property type="nucleotide sequence ID" value="NZ_BAAANV010000041.1"/>
</dbReference>
<dbReference type="InterPro" id="IPR049704">
    <property type="entry name" value="Aminotrans_3_PPA_site"/>
</dbReference>
<dbReference type="Gene3D" id="3.40.640.10">
    <property type="entry name" value="Type I PLP-dependent aspartate aminotransferase-like (Major domain)"/>
    <property type="match status" value="1"/>
</dbReference>
<organism evidence="8 9">
    <name type="scientific">Dermacoccus barathri</name>
    <dbReference type="NCBI Taxonomy" id="322601"/>
    <lineage>
        <taxon>Bacteria</taxon>
        <taxon>Bacillati</taxon>
        <taxon>Actinomycetota</taxon>
        <taxon>Actinomycetes</taxon>
        <taxon>Micrococcales</taxon>
        <taxon>Dermacoccaceae</taxon>
        <taxon>Dermacoccus</taxon>
    </lineage>
</organism>
<dbReference type="InterPro" id="IPR005814">
    <property type="entry name" value="Aminotrans_3"/>
</dbReference>
<dbReference type="NCBIfam" id="TIGR00508">
    <property type="entry name" value="bioA"/>
    <property type="match status" value="1"/>
</dbReference>
<feature type="binding site" evidence="7">
    <location>
        <begin position="129"/>
        <end position="130"/>
    </location>
    <ligand>
        <name>pyridoxal 5'-phosphate</name>
        <dbReference type="ChEBI" id="CHEBI:597326"/>
    </ligand>
</feature>
<feature type="binding site" evidence="7">
    <location>
        <position position="325"/>
    </location>
    <ligand>
        <name>substrate</name>
    </ligand>
</feature>
<dbReference type="InterPro" id="IPR015424">
    <property type="entry name" value="PyrdxlP-dep_Trfase"/>
</dbReference>
<evidence type="ECO:0000256" key="1">
    <source>
        <dbReference type="ARBA" id="ARBA00001933"/>
    </source>
</evidence>
<reference evidence="8 9" key="1">
    <citation type="journal article" date="2019" name="Int. J. Syst. Evol. Microbiol.">
        <title>The Global Catalogue of Microorganisms (GCM) 10K type strain sequencing project: providing services to taxonomists for standard genome sequencing and annotation.</title>
        <authorList>
            <consortium name="The Broad Institute Genomics Platform"/>
            <consortium name="The Broad Institute Genome Sequencing Center for Infectious Disease"/>
            <person name="Wu L."/>
            <person name="Ma J."/>
        </authorList>
    </citation>
    <scope>NUCLEOTIDE SEQUENCE [LARGE SCALE GENOMIC DNA]</scope>
    <source>
        <strain evidence="8 9">JCM 14588</strain>
    </source>
</reference>
<evidence type="ECO:0000256" key="2">
    <source>
        <dbReference type="ARBA" id="ARBA00022576"/>
    </source>
</evidence>
<evidence type="ECO:0000313" key="9">
    <source>
        <dbReference type="Proteomes" id="UP001501288"/>
    </source>
</evidence>
<evidence type="ECO:0000256" key="5">
    <source>
        <dbReference type="ARBA" id="ARBA00022756"/>
    </source>
</evidence>
<feature type="binding site" evidence="7">
    <location>
        <position position="264"/>
    </location>
    <ligand>
        <name>pyridoxal 5'-phosphate</name>
        <dbReference type="ChEBI" id="CHEBI:597326"/>
    </ligand>
</feature>
<comment type="subcellular location">
    <subcellularLocation>
        <location evidence="7">Cytoplasm</location>
    </subcellularLocation>
</comment>
<feature type="binding site" evidence="7">
    <location>
        <position position="161"/>
    </location>
    <ligand>
        <name>substrate</name>
    </ligand>
</feature>
<dbReference type="Proteomes" id="UP001501288">
    <property type="component" value="Unassembled WGS sequence"/>
</dbReference>
<feature type="binding site" evidence="7">
    <location>
        <position position="293"/>
    </location>
    <ligand>
        <name>substrate</name>
    </ligand>
</feature>
<keyword evidence="5 7" id="KW-0093">Biotin biosynthesis</keyword>
<keyword evidence="7" id="KW-0963">Cytoplasm</keyword>
<dbReference type="EC" id="2.6.1.62" evidence="7"/>
<dbReference type="SUPFAM" id="SSF53383">
    <property type="entry name" value="PLP-dependent transferases"/>
    <property type="match status" value="1"/>
</dbReference>
<dbReference type="PANTHER" id="PTHR42684:SF17">
    <property type="entry name" value="ADENOSYLMETHIONINE-8-AMINO-7-OXONONANOATE AMINOTRANSFERASE"/>
    <property type="match status" value="1"/>
</dbReference>
<comment type="subunit">
    <text evidence="7">Homodimer.</text>
</comment>
<name>A0ABN2BW36_9MICO</name>
<comment type="cofactor">
    <cofactor evidence="1 7">
        <name>pyridoxal 5'-phosphate</name>
        <dbReference type="ChEBI" id="CHEBI:597326"/>
    </cofactor>
</comment>
<feature type="binding site" evidence="7">
    <location>
        <begin position="326"/>
        <end position="327"/>
    </location>
    <ligand>
        <name>pyridoxal 5'-phosphate</name>
        <dbReference type="ChEBI" id="CHEBI:597326"/>
    </ligand>
</feature>
<evidence type="ECO:0000256" key="4">
    <source>
        <dbReference type="ARBA" id="ARBA00022691"/>
    </source>
</evidence>
<gene>
    <name evidence="7" type="primary">bioA</name>
    <name evidence="8" type="ORF">GCM10009762_21560</name>
</gene>
<dbReference type="Pfam" id="PF00202">
    <property type="entry name" value="Aminotran_3"/>
    <property type="match status" value="1"/>
</dbReference>
<keyword evidence="9" id="KW-1185">Reference proteome</keyword>
<comment type="pathway">
    <text evidence="7">Cofactor biosynthesis; biotin biosynthesis; 7,8-diaminononanoate from 8-amino-7-oxononanoate (SAM route): step 1/1.</text>
</comment>
<keyword evidence="3 7" id="KW-0808">Transferase</keyword>
<sequence>MPTPDVARLLASDRDHLWHPYSSATNPATTRFVESAHGPRLTLRDDDDDDGASREVLDAMSSWWCAIHGYNVPELNAAAEAQLQRMSHVMFGGLTHEPAVRLGEKLVEIAPAPEADRPKLTRAFLADSGSVSVEVALKMALQVFAADERPRRTVLTIRGGYHGDTLHPMSVCDPDGGMHSLWRGTLPQQLFAPLPPAGLEADPDELEAWKRETASLYREHADEIAAVIVEPLLQGAGGMRIYDPECVRFLTTLAREHGALVIFDEIATGFGRTGTYWAADRIGITPDILCLGKALTGGYLTMAAVLCTDELARTISERTGAMMHGPTFMGNPLSCAVALASIDLLDTERLTRAAGFADTLDTHLAPLRELPHVADVRTLGAVGVVELTHDVDVDAATAAALDAGAWIRPFRRLIYTMPPFVCTDDDLGTICEAVTAAVHACAPASEQAP</sequence>
<proteinExistence type="inferred from homology"/>
<dbReference type="InterPro" id="IPR015422">
    <property type="entry name" value="PyrdxlP-dep_Trfase_small"/>
</dbReference>
<feature type="site" description="Participates in the substrate recognition with KAPA and in a stacking interaction with the adenine ring of SAM" evidence="7">
    <location>
        <position position="21"/>
    </location>
</feature>
<dbReference type="EMBL" id="BAAANV010000041">
    <property type="protein sequence ID" value="GAA1547927.1"/>
    <property type="molecule type" value="Genomic_DNA"/>
</dbReference>
<comment type="function">
    <text evidence="7">Catalyzes the transfer of the alpha-amino group from S-adenosyl-L-methionine (SAM) to 7-keto-8-aminopelargonic acid (KAPA) to form 7,8-diaminopelargonic acid (DAPA). It is the only aminotransferase known to utilize SAM as an amino donor.</text>
</comment>
<evidence type="ECO:0000256" key="3">
    <source>
        <dbReference type="ARBA" id="ARBA00022679"/>
    </source>
</evidence>
<evidence type="ECO:0000313" key="8">
    <source>
        <dbReference type="EMBL" id="GAA1547927.1"/>
    </source>
</evidence>
<dbReference type="NCBIfam" id="NF004624">
    <property type="entry name" value="PRK05964.1"/>
    <property type="match status" value="1"/>
</dbReference>